<comment type="caution">
    <text evidence="2">The sequence shown here is derived from an EMBL/GenBank/DDBJ whole genome shotgun (WGS) entry which is preliminary data.</text>
</comment>
<dbReference type="AlphaFoldDB" id="A0AAW2MYS2"/>
<dbReference type="Gene3D" id="3.30.420.10">
    <property type="entry name" value="Ribonuclease H-like superfamily/Ribonuclease H"/>
    <property type="match status" value="1"/>
</dbReference>
<dbReference type="EMBL" id="JACGWJ010000021">
    <property type="protein sequence ID" value="KAL0336427.1"/>
    <property type="molecule type" value="Genomic_DNA"/>
</dbReference>
<dbReference type="InterPro" id="IPR036397">
    <property type="entry name" value="RNaseH_sf"/>
</dbReference>
<evidence type="ECO:0000313" key="2">
    <source>
        <dbReference type="EMBL" id="KAL0336427.1"/>
    </source>
</evidence>
<feature type="compositionally biased region" description="Polar residues" evidence="1">
    <location>
        <begin position="119"/>
        <end position="128"/>
    </location>
</feature>
<dbReference type="GO" id="GO:0003676">
    <property type="term" value="F:nucleic acid binding"/>
    <property type="evidence" value="ECO:0007669"/>
    <property type="project" value="InterPro"/>
</dbReference>
<protein>
    <submittedName>
        <fullName evidence="2">Uncharacterized protein</fullName>
    </submittedName>
</protein>
<reference evidence="2" key="2">
    <citation type="journal article" date="2024" name="Plant">
        <title>Genomic evolution and insights into agronomic trait innovations of Sesamum species.</title>
        <authorList>
            <person name="Miao H."/>
            <person name="Wang L."/>
            <person name="Qu L."/>
            <person name="Liu H."/>
            <person name="Sun Y."/>
            <person name="Le M."/>
            <person name="Wang Q."/>
            <person name="Wei S."/>
            <person name="Zheng Y."/>
            <person name="Lin W."/>
            <person name="Duan Y."/>
            <person name="Cao H."/>
            <person name="Xiong S."/>
            <person name="Wang X."/>
            <person name="Wei L."/>
            <person name="Li C."/>
            <person name="Ma Q."/>
            <person name="Ju M."/>
            <person name="Zhao R."/>
            <person name="Li G."/>
            <person name="Mu C."/>
            <person name="Tian Q."/>
            <person name="Mei H."/>
            <person name="Zhang T."/>
            <person name="Gao T."/>
            <person name="Zhang H."/>
        </authorList>
    </citation>
    <scope>NUCLEOTIDE SEQUENCE</scope>
    <source>
        <strain evidence="2">G02</strain>
    </source>
</reference>
<proteinExistence type="predicted"/>
<sequence>MIGTTQAEVPEERPWLLHVDGSSTAQGSEASVVITSPQGEDMEFAIKFDFKTSKKQSRIRGLGTRYEDGQDVGASHLLAYSDSQLIVKQVNGSRSQGRQHDTIPPANRGVKDKVLELPATTNPQGRER</sequence>
<dbReference type="PANTHER" id="PTHR48475:SF2">
    <property type="entry name" value="RIBONUCLEASE H"/>
    <property type="match status" value="1"/>
</dbReference>
<reference evidence="2" key="1">
    <citation type="submission" date="2020-06" db="EMBL/GenBank/DDBJ databases">
        <authorList>
            <person name="Li T."/>
            <person name="Hu X."/>
            <person name="Zhang T."/>
            <person name="Song X."/>
            <person name="Zhang H."/>
            <person name="Dai N."/>
            <person name="Sheng W."/>
            <person name="Hou X."/>
            <person name="Wei L."/>
        </authorList>
    </citation>
    <scope>NUCLEOTIDE SEQUENCE</scope>
    <source>
        <strain evidence="2">G02</strain>
        <tissue evidence="2">Leaf</tissue>
    </source>
</reference>
<accession>A0AAW2MYS2</accession>
<gene>
    <name evidence="2" type="ORF">Sradi_4854600</name>
</gene>
<dbReference type="PANTHER" id="PTHR48475">
    <property type="entry name" value="RIBONUCLEASE H"/>
    <property type="match status" value="1"/>
</dbReference>
<organism evidence="2">
    <name type="scientific">Sesamum radiatum</name>
    <name type="common">Black benniseed</name>
    <dbReference type="NCBI Taxonomy" id="300843"/>
    <lineage>
        <taxon>Eukaryota</taxon>
        <taxon>Viridiplantae</taxon>
        <taxon>Streptophyta</taxon>
        <taxon>Embryophyta</taxon>
        <taxon>Tracheophyta</taxon>
        <taxon>Spermatophyta</taxon>
        <taxon>Magnoliopsida</taxon>
        <taxon>eudicotyledons</taxon>
        <taxon>Gunneridae</taxon>
        <taxon>Pentapetalae</taxon>
        <taxon>asterids</taxon>
        <taxon>lamiids</taxon>
        <taxon>Lamiales</taxon>
        <taxon>Pedaliaceae</taxon>
        <taxon>Sesamum</taxon>
    </lineage>
</organism>
<feature type="region of interest" description="Disordered" evidence="1">
    <location>
        <begin position="90"/>
        <end position="128"/>
    </location>
</feature>
<evidence type="ECO:0000256" key="1">
    <source>
        <dbReference type="SAM" id="MobiDB-lite"/>
    </source>
</evidence>
<name>A0AAW2MYS2_SESRA</name>